<proteinExistence type="inferred from homology"/>
<dbReference type="EnsemblMetazoa" id="GPPI013193-RA">
    <property type="protein sequence ID" value="GPPI013193-PA"/>
    <property type="gene ID" value="GPPI013193"/>
</dbReference>
<dbReference type="AlphaFoldDB" id="A0A1B0AYN6"/>
<comment type="pathway">
    <text evidence="1">Protein modification; protein ubiquitination.</text>
</comment>
<dbReference type="EMBL" id="JXJN01005898">
    <property type="status" value="NOT_ANNOTATED_CDS"/>
    <property type="molecule type" value="Genomic_DNA"/>
</dbReference>
<accession>A0A1B0AYN6</accession>
<dbReference type="PROSITE" id="PS50181">
    <property type="entry name" value="FBOX"/>
    <property type="match status" value="2"/>
</dbReference>
<dbReference type="CDD" id="cd09917">
    <property type="entry name" value="F-box_SF"/>
    <property type="match status" value="1"/>
</dbReference>
<evidence type="ECO:0000313" key="5">
    <source>
        <dbReference type="EnsemblMetazoa" id="GPPI013193-PA"/>
    </source>
</evidence>
<name>A0A1B0AYN6_9MUSC</name>
<reference evidence="6" key="1">
    <citation type="submission" date="2015-01" db="EMBL/GenBank/DDBJ databases">
        <authorList>
            <person name="Aksoy S."/>
            <person name="Warren W."/>
            <person name="Wilson R.K."/>
        </authorList>
    </citation>
    <scope>NUCLEOTIDE SEQUENCE [LARGE SCALE GENOMIC DNA]</scope>
    <source>
        <strain evidence="6">IAEA</strain>
    </source>
</reference>
<evidence type="ECO:0000256" key="1">
    <source>
        <dbReference type="ARBA" id="ARBA00004906"/>
    </source>
</evidence>
<evidence type="ECO:0000256" key="3">
    <source>
        <dbReference type="ARBA" id="ARBA00022786"/>
    </source>
</evidence>
<dbReference type="EMBL" id="JXJN01005896">
    <property type="status" value="NOT_ANNOTATED_CDS"/>
    <property type="molecule type" value="Genomic_DNA"/>
</dbReference>
<dbReference type="Gene3D" id="3.80.10.10">
    <property type="entry name" value="Ribonuclease Inhibitor"/>
    <property type="match status" value="2"/>
</dbReference>
<dbReference type="EMBL" id="JXJN01005897">
    <property type="status" value="NOT_ANNOTATED_CDS"/>
    <property type="molecule type" value="Genomic_DNA"/>
</dbReference>
<dbReference type="PANTHER" id="PTHR10706">
    <property type="entry name" value="F-BOX FAMILY PROTEIN"/>
    <property type="match status" value="1"/>
</dbReference>
<dbReference type="InterPro" id="IPR001810">
    <property type="entry name" value="F-box_dom"/>
</dbReference>
<dbReference type="EMBL" id="JXJN01005899">
    <property type="status" value="NOT_ANNOTATED_CDS"/>
    <property type="molecule type" value="Genomic_DNA"/>
</dbReference>
<dbReference type="STRING" id="67801.A0A1B0AYN6"/>
<dbReference type="EMBL" id="JXJN01005895">
    <property type="status" value="NOT_ANNOTATED_CDS"/>
    <property type="molecule type" value="Genomic_DNA"/>
</dbReference>
<dbReference type="Pfam" id="PF12937">
    <property type="entry name" value="F-box-like"/>
    <property type="match status" value="2"/>
</dbReference>
<dbReference type="SUPFAM" id="SSF52047">
    <property type="entry name" value="RNI-like"/>
    <property type="match status" value="1"/>
</dbReference>
<dbReference type="Proteomes" id="UP000092460">
    <property type="component" value="Unassembled WGS sequence"/>
</dbReference>
<dbReference type="InterPro" id="IPR032675">
    <property type="entry name" value="LRR_dom_sf"/>
</dbReference>
<dbReference type="PANTHER" id="PTHR10706:SF130">
    <property type="entry name" value="F-BOX ONLY PROTEIN 31"/>
    <property type="match status" value="1"/>
</dbReference>
<dbReference type="SUPFAM" id="SSF81383">
    <property type="entry name" value="F-box domain"/>
    <property type="match status" value="2"/>
</dbReference>
<sequence>MKGHHISKRRLKTVYTYHVARAEHDNNTPTPELSIELWEKIFSYLPYADLLQVNAVCKHWRELAAGCFKSKSKLIITEGNIDGISNLVWQRGAKYENVQIDFLGRTDPTLHGPTKITNVLRHIGSGIVHLDIYDLLILSTLYALLPKLEEIVLYERHVNAEIPKGMVVDFNQYPKLKSVVVRCAGCFPLFLSIDSNPLLTIRLEKLSINMVKYSDDFISVLKTHASSLRWLTLFHGKAHSFRTYTTLEDDRLQETFLNFTQLTVLDLRNVYPEQAVRGILENLSENNQLSIIGVKERVEAGLLQLIVRKWSNSLQCIDYVCYKSTNTPVKIAQLATIKFRTLWLTKPRDRYEWTNKDIQNAIPSANNKITELYMAACSMGQLFSELVQRLQNLTQLHFPPNSELSHEEMGYIFRHLVSLQQLSLPVCESEAHWEDLCSEPNISNLKSLQMLVCCLCPLKVLEILNLNFQFKELRQLHIKACQNFTNPFTLKLVNISQYFPALESCFTYDLDVGIDDVEEMRSCFPRFRRVELRELWEHTQPTQNLDAAMAEHDNNTPTPELPIEVWEKIFSYLPYADLLQVNAVCENWRECAARHFTSKSKLVISDGNFEEISQLVRQRGAKYKNVKIAFQWNDDLIVAITLRSIFQYIGSGIVYLDVCDLFTLSRLDRLLPKLKEIVLSGTEIPKGMRVDFNQYSKLKSAVVRYPGLCPLPLSSYSNQQLTIRLEKLSINMEKYSNDYVNVLATHAPSLRWLRLIYGKAYFSRTYPQLEDTRLQETFLNFTRLTFLDLRYVYPEQLVRAILKNLSENNQLNTIGVKERPETGLLELIVRKWSNSLQYIDYMCHKDTDIPIIIAQFATDKFRSLMLTGARHGYEWTNQDIQNAIPSANNKITELYMAPCSRGQLFCELVQRLSNLTQLHFPLKSKIGHEEMGYIFRHLVSLQQLSLPVCESKAHWEYLCSEPNISNLKSLQILGSCLCPIKVLKILNLNFQFKELRHLHVYACENSENPSALKLVDISQYFPALEMCFTYNLDLGNNNVEKMRSYFPRFRRGELRAGIVYLKVYHLSTLLAVDISLPKLKEIVLSVAKSLQLDFNLLSNFKSVLMSSPGLCPLSSPTNLNQLLKKRLKKLSINIDDSLSNSLNMLETKTRKTHITKFATDKFRSLQLHDNDEPIKIWYNSTKQ</sequence>
<evidence type="ECO:0000256" key="2">
    <source>
        <dbReference type="ARBA" id="ARBA00010611"/>
    </source>
</evidence>
<keyword evidence="6" id="KW-1185">Reference proteome</keyword>
<dbReference type="Gene3D" id="1.20.1280.50">
    <property type="match status" value="2"/>
</dbReference>
<comment type="similarity">
    <text evidence="2">Belongs to the FBXO31 family.</text>
</comment>
<evidence type="ECO:0000259" key="4">
    <source>
        <dbReference type="PROSITE" id="PS50181"/>
    </source>
</evidence>
<dbReference type="InterPro" id="IPR036047">
    <property type="entry name" value="F-box-like_dom_sf"/>
</dbReference>
<dbReference type="VEuPathDB" id="VectorBase:GPPI013193"/>
<reference evidence="5" key="2">
    <citation type="submission" date="2020-05" db="UniProtKB">
        <authorList>
            <consortium name="EnsemblMetazoa"/>
        </authorList>
    </citation>
    <scope>IDENTIFICATION</scope>
    <source>
        <strain evidence="5">IAEA</strain>
    </source>
</reference>
<organism evidence="5 6">
    <name type="scientific">Glossina palpalis gambiensis</name>
    <dbReference type="NCBI Taxonomy" id="67801"/>
    <lineage>
        <taxon>Eukaryota</taxon>
        <taxon>Metazoa</taxon>
        <taxon>Ecdysozoa</taxon>
        <taxon>Arthropoda</taxon>
        <taxon>Hexapoda</taxon>
        <taxon>Insecta</taxon>
        <taxon>Pterygota</taxon>
        <taxon>Neoptera</taxon>
        <taxon>Endopterygota</taxon>
        <taxon>Diptera</taxon>
        <taxon>Brachycera</taxon>
        <taxon>Muscomorpha</taxon>
        <taxon>Hippoboscoidea</taxon>
        <taxon>Glossinidae</taxon>
        <taxon>Glossina</taxon>
    </lineage>
</organism>
<feature type="domain" description="F-box" evidence="4">
    <location>
        <begin position="27"/>
        <end position="63"/>
    </location>
</feature>
<keyword evidence="3" id="KW-0833">Ubl conjugation pathway</keyword>
<evidence type="ECO:0000313" key="6">
    <source>
        <dbReference type="Proteomes" id="UP000092460"/>
    </source>
</evidence>
<feature type="domain" description="F-box" evidence="4">
    <location>
        <begin position="555"/>
        <end position="612"/>
    </location>
</feature>
<protein>
    <recommendedName>
        <fullName evidence="4">F-box domain-containing protein</fullName>
    </recommendedName>
</protein>
<dbReference type="SUPFAM" id="SSF52058">
    <property type="entry name" value="L domain-like"/>
    <property type="match status" value="1"/>
</dbReference>
<dbReference type="SMART" id="SM00256">
    <property type="entry name" value="FBOX"/>
    <property type="match status" value="2"/>
</dbReference>
<dbReference type="InterPro" id="IPR045048">
    <property type="entry name" value="FBXO31/39"/>
</dbReference>